<keyword evidence="2" id="KW-1185">Reference proteome</keyword>
<organism evidence="1 2">
    <name type="scientific">Sphingobacterium alkalisoli</name>
    <dbReference type="NCBI Taxonomy" id="1874115"/>
    <lineage>
        <taxon>Bacteria</taxon>
        <taxon>Pseudomonadati</taxon>
        <taxon>Bacteroidota</taxon>
        <taxon>Sphingobacteriia</taxon>
        <taxon>Sphingobacteriales</taxon>
        <taxon>Sphingobacteriaceae</taxon>
        <taxon>Sphingobacterium</taxon>
    </lineage>
</organism>
<dbReference type="AlphaFoldDB" id="A0A4U0GV52"/>
<dbReference type="OrthoDB" id="709238at2"/>
<evidence type="ECO:0000313" key="2">
    <source>
        <dbReference type="Proteomes" id="UP000309872"/>
    </source>
</evidence>
<proteinExistence type="predicted"/>
<gene>
    <name evidence="1" type="ORF">FAZ19_20500</name>
</gene>
<evidence type="ECO:0000313" key="1">
    <source>
        <dbReference type="EMBL" id="TJY62444.1"/>
    </source>
</evidence>
<sequence length="139" mass="16587">MAIISTEAEIQERLSAVYEELINTKDVIRNELIESRINYNKACDKHIQTGFMCEYEWIDAEISHQENFIKYDIHCHLLEIVNDFRDLYGHFPDYHQMYVTLNLIMLQLAKEEKYELAAILKNWVDRIKCIIQEKSPQFG</sequence>
<reference evidence="1 2" key="1">
    <citation type="submission" date="2019-04" db="EMBL/GenBank/DDBJ databases">
        <title>Sphingobacterium olei sp. nov., isolated from oil-contaminated soil.</title>
        <authorList>
            <person name="Liu B."/>
        </authorList>
    </citation>
    <scope>NUCLEOTIDE SEQUENCE [LARGE SCALE GENOMIC DNA]</scope>
    <source>
        <strain evidence="1 2">Y3L14</strain>
    </source>
</reference>
<protein>
    <submittedName>
        <fullName evidence="1">Uncharacterized protein</fullName>
    </submittedName>
</protein>
<dbReference type="RefSeq" id="WP_136822642.1">
    <property type="nucleotide sequence ID" value="NZ_BMJX01000008.1"/>
</dbReference>
<accession>A0A4U0GV52</accession>
<comment type="caution">
    <text evidence="1">The sequence shown here is derived from an EMBL/GenBank/DDBJ whole genome shotgun (WGS) entry which is preliminary data.</text>
</comment>
<dbReference type="Proteomes" id="UP000309872">
    <property type="component" value="Unassembled WGS sequence"/>
</dbReference>
<dbReference type="EMBL" id="SUKA01000008">
    <property type="protein sequence ID" value="TJY62444.1"/>
    <property type="molecule type" value="Genomic_DNA"/>
</dbReference>
<name>A0A4U0GV52_9SPHI</name>